<dbReference type="InterPro" id="IPR013083">
    <property type="entry name" value="Znf_RING/FYVE/PHD"/>
</dbReference>
<reference evidence="4 5" key="1">
    <citation type="submission" date="2024-01" db="EMBL/GenBank/DDBJ databases">
        <title>A telomere-to-telomere, gap-free genome of sweet tea (Lithocarpus litseifolius).</title>
        <authorList>
            <person name="Zhou J."/>
        </authorList>
    </citation>
    <scope>NUCLEOTIDE SEQUENCE [LARGE SCALE GENOMIC DNA]</scope>
    <source>
        <strain evidence="4">Zhou-2022a</strain>
        <tissue evidence="4">Leaf</tissue>
    </source>
</reference>
<proteinExistence type="predicted"/>
<organism evidence="4 5">
    <name type="scientific">Lithocarpus litseifolius</name>
    <dbReference type="NCBI Taxonomy" id="425828"/>
    <lineage>
        <taxon>Eukaryota</taxon>
        <taxon>Viridiplantae</taxon>
        <taxon>Streptophyta</taxon>
        <taxon>Embryophyta</taxon>
        <taxon>Tracheophyta</taxon>
        <taxon>Spermatophyta</taxon>
        <taxon>Magnoliopsida</taxon>
        <taxon>eudicotyledons</taxon>
        <taxon>Gunneridae</taxon>
        <taxon>Pentapetalae</taxon>
        <taxon>rosids</taxon>
        <taxon>fabids</taxon>
        <taxon>Fagales</taxon>
        <taxon>Fagaceae</taxon>
        <taxon>Lithocarpus</taxon>
    </lineage>
</organism>
<feature type="domain" description="RING-type" evidence="3">
    <location>
        <begin position="142"/>
        <end position="184"/>
    </location>
</feature>
<accession>A0AAW2D6L3</accession>
<keyword evidence="1" id="KW-0862">Zinc</keyword>
<evidence type="ECO:0000259" key="3">
    <source>
        <dbReference type="PROSITE" id="PS50089"/>
    </source>
</evidence>
<dbReference type="PROSITE" id="PS50089">
    <property type="entry name" value="ZF_RING_2"/>
    <property type="match status" value="1"/>
</dbReference>
<evidence type="ECO:0000256" key="1">
    <source>
        <dbReference type="PROSITE-ProRule" id="PRU00175"/>
    </source>
</evidence>
<keyword evidence="2" id="KW-0472">Membrane</keyword>
<evidence type="ECO:0000313" key="5">
    <source>
        <dbReference type="Proteomes" id="UP001459277"/>
    </source>
</evidence>
<dbReference type="CDD" id="cd16454">
    <property type="entry name" value="RING-H2_PA-TM-RING"/>
    <property type="match status" value="1"/>
</dbReference>
<dbReference type="SMART" id="SM00184">
    <property type="entry name" value="RING"/>
    <property type="match status" value="1"/>
</dbReference>
<evidence type="ECO:0000256" key="2">
    <source>
        <dbReference type="SAM" id="Phobius"/>
    </source>
</evidence>
<feature type="transmembrane region" description="Helical" evidence="2">
    <location>
        <begin position="22"/>
        <end position="55"/>
    </location>
</feature>
<dbReference type="GO" id="GO:0008270">
    <property type="term" value="F:zinc ion binding"/>
    <property type="evidence" value="ECO:0007669"/>
    <property type="project" value="UniProtKB-KW"/>
</dbReference>
<dbReference type="Proteomes" id="UP001459277">
    <property type="component" value="Unassembled WGS sequence"/>
</dbReference>
<gene>
    <name evidence="4" type="ORF">SO802_013008</name>
</gene>
<protein>
    <recommendedName>
        <fullName evidence="3">RING-type domain-containing protein</fullName>
    </recommendedName>
</protein>
<dbReference type="AlphaFoldDB" id="A0AAW2D6L3"/>
<keyword evidence="5" id="KW-1185">Reference proteome</keyword>
<comment type="caution">
    <text evidence="4">The sequence shown here is derived from an EMBL/GenBank/DDBJ whole genome shotgun (WGS) entry which is preliminary data.</text>
</comment>
<dbReference type="PANTHER" id="PTHR45676:SF61">
    <property type="entry name" value="RING-TYPE DOMAIN-CONTAINING PROTEIN"/>
    <property type="match status" value="1"/>
</dbReference>
<dbReference type="GO" id="GO:0016567">
    <property type="term" value="P:protein ubiquitination"/>
    <property type="evidence" value="ECO:0007669"/>
    <property type="project" value="TreeGrafter"/>
</dbReference>
<keyword evidence="2" id="KW-1133">Transmembrane helix</keyword>
<dbReference type="Gene3D" id="3.30.40.10">
    <property type="entry name" value="Zinc/RING finger domain, C3HC4 (zinc finger)"/>
    <property type="match status" value="1"/>
</dbReference>
<dbReference type="InterPro" id="IPR001841">
    <property type="entry name" value="Znf_RING"/>
</dbReference>
<keyword evidence="2" id="KW-0812">Transmembrane</keyword>
<evidence type="ECO:0000313" key="4">
    <source>
        <dbReference type="EMBL" id="KAL0005447.1"/>
    </source>
</evidence>
<dbReference type="EMBL" id="JAZDWU010000004">
    <property type="protein sequence ID" value="KAL0005447.1"/>
    <property type="molecule type" value="Genomic_DNA"/>
</dbReference>
<dbReference type="PANTHER" id="PTHR45676">
    <property type="entry name" value="RING-H2 FINGER PROTEIN ATL51-RELATED"/>
    <property type="match status" value="1"/>
</dbReference>
<keyword evidence="1" id="KW-0479">Metal-binding</keyword>
<sequence length="197" mass="22260">MYNMVPQAFVPPHPMPPPLHPILSFIAIVCIAILFYVVIIVVSVVVPLFILLVIADICDLFCMPSNESRDRDLEDGERIAHQSEEIPYSSCFILNIRIWASLKMLIVAVIEVSKREKHQALEKLPPLVNYGSKEIASTCTVCVICLEDFKNGQSCQVFPSCNHVFHSNCIGYWLKKSPTCPICRVPVMFQSCSQRYT</sequence>
<dbReference type="SUPFAM" id="SSF57850">
    <property type="entry name" value="RING/U-box"/>
    <property type="match status" value="1"/>
</dbReference>
<name>A0AAW2D6L3_9ROSI</name>
<keyword evidence="1" id="KW-0863">Zinc-finger</keyword>
<dbReference type="Pfam" id="PF13639">
    <property type="entry name" value="zf-RING_2"/>
    <property type="match status" value="1"/>
</dbReference>